<dbReference type="GO" id="GO:0022625">
    <property type="term" value="C:cytosolic large ribosomal subunit"/>
    <property type="evidence" value="ECO:0007669"/>
    <property type="project" value="TreeGrafter"/>
</dbReference>
<sequence>MPKMKTHKGSQKRFKKTGNGKVKRSHAFTSHLFANKSTKQKRKLRKATFVSAGDFRRIKHMLPKK</sequence>
<evidence type="ECO:0000256" key="5">
    <source>
        <dbReference type="HAMAP-Rule" id="MF_00514"/>
    </source>
</evidence>
<dbReference type="Pfam" id="PF01632">
    <property type="entry name" value="Ribosomal_L35p"/>
    <property type="match status" value="1"/>
</dbReference>
<keyword evidence="9" id="KW-1185">Reference proteome</keyword>
<reference evidence="8" key="2">
    <citation type="submission" date="2020-09" db="EMBL/GenBank/DDBJ databases">
        <authorList>
            <person name="Sun Q."/>
            <person name="Zhou Y."/>
        </authorList>
    </citation>
    <scope>NUCLEOTIDE SEQUENCE</scope>
    <source>
        <strain evidence="8">CGMCC 1.12153</strain>
    </source>
</reference>
<accession>A0A917AY85</accession>
<dbReference type="HAMAP" id="MF_00514">
    <property type="entry name" value="Ribosomal_bL35"/>
    <property type="match status" value="1"/>
</dbReference>
<comment type="similarity">
    <text evidence="1 5 6">Belongs to the bacterial ribosomal protein bL35 family.</text>
</comment>
<evidence type="ECO:0000256" key="4">
    <source>
        <dbReference type="ARBA" id="ARBA00071664"/>
    </source>
</evidence>
<dbReference type="RefSeq" id="WP_101844577.1">
    <property type="nucleotide sequence ID" value="NZ_BMEL01000001.1"/>
</dbReference>
<dbReference type="InterPro" id="IPR021137">
    <property type="entry name" value="Ribosomal_bL35-like"/>
</dbReference>
<evidence type="ECO:0000256" key="2">
    <source>
        <dbReference type="ARBA" id="ARBA00022980"/>
    </source>
</evidence>
<evidence type="ECO:0000256" key="6">
    <source>
        <dbReference type="RuleBase" id="RU000568"/>
    </source>
</evidence>
<dbReference type="PRINTS" id="PR00064">
    <property type="entry name" value="RIBOSOMALL35"/>
</dbReference>
<dbReference type="GO" id="GO:0006412">
    <property type="term" value="P:translation"/>
    <property type="evidence" value="ECO:0007669"/>
    <property type="project" value="UniProtKB-UniRule"/>
</dbReference>
<evidence type="ECO:0000256" key="3">
    <source>
        <dbReference type="ARBA" id="ARBA00023274"/>
    </source>
</evidence>
<organism evidence="8 9">
    <name type="scientific">Halobacillus andaensis</name>
    <dbReference type="NCBI Taxonomy" id="1176239"/>
    <lineage>
        <taxon>Bacteria</taxon>
        <taxon>Bacillati</taxon>
        <taxon>Bacillota</taxon>
        <taxon>Bacilli</taxon>
        <taxon>Bacillales</taxon>
        <taxon>Bacillaceae</taxon>
        <taxon>Halobacillus</taxon>
    </lineage>
</organism>
<evidence type="ECO:0000313" key="9">
    <source>
        <dbReference type="Proteomes" id="UP000660110"/>
    </source>
</evidence>
<keyword evidence="3 5" id="KW-0687">Ribonucleoprotein</keyword>
<dbReference type="GO" id="GO:0003735">
    <property type="term" value="F:structural constituent of ribosome"/>
    <property type="evidence" value="ECO:0007669"/>
    <property type="project" value="InterPro"/>
</dbReference>
<dbReference type="NCBIfam" id="TIGR00001">
    <property type="entry name" value="rpmI_bact"/>
    <property type="match status" value="1"/>
</dbReference>
<dbReference type="PANTHER" id="PTHR33343">
    <property type="entry name" value="54S RIBOSOMAL PROTEIN BL35M"/>
    <property type="match status" value="1"/>
</dbReference>
<dbReference type="AlphaFoldDB" id="A0A917AY85"/>
<name>A0A917AY85_HALAA</name>
<dbReference type="PROSITE" id="PS00936">
    <property type="entry name" value="RIBOSOMAL_L35"/>
    <property type="match status" value="1"/>
</dbReference>
<proteinExistence type="inferred from homology"/>
<dbReference type="FunFam" id="4.10.410.60:FF:000001">
    <property type="entry name" value="50S ribosomal protein L35"/>
    <property type="match status" value="1"/>
</dbReference>
<dbReference type="PANTHER" id="PTHR33343:SF1">
    <property type="entry name" value="LARGE RIBOSOMAL SUBUNIT PROTEIN BL35M"/>
    <property type="match status" value="1"/>
</dbReference>
<evidence type="ECO:0000256" key="1">
    <source>
        <dbReference type="ARBA" id="ARBA00006598"/>
    </source>
</evidence>
<dbReference type="SUPFAM" id="SSF143034">
    <property type="entry name" value="L35p-like"/>
    <property type="match status" value="1"/>
</dbReference>
<evidence type="ECO:0000256" key="7">
    <source>
        <dbReference type="SAM" id="MobiDB-lite"/>
    </source>
</evidence>
<dbReference type="InterPro" id="IPR001706">
    <property type="entry name" value="Ribosomal_bL35"/>
</dbReference>
<evidence type="ECO:0000313" key="8">
    <source>
        <dbReference type="EMBL" id="GGF06412.1"/>
    </source>
</evidence>
<feature type="region of interest" description="Disordered" evidence="7">
    <location>
        <begin position="1"/>
        <end position="45"/>
    </location>
</feature>
<protein>
    <recommendedName>
        <fullName evidence="4 5">Large ribosomal subunit protein bL35</fullName>
    </recommendedName>
</protein>
<dbReference type="InterPro" id="IPR018265">
    <property type="entry name" value="Ribosomal_bL35_CS"/>
</dbReference>
<dbReference type="Gene3D" id="4.10.410.60">
    <property type="match status" value="1"/>
</dbReference>
<feature type="compositionally biased region" description="Basic residues" evidence="7">
    <location>
        <begin position="1"/>
        <end position="26"/>
    </location>
</feature>
<dbReference type="EMBL" id="BMEL01000001">
    <property type="protein sequence ID" value="GGF06412.1"/>
    <property type="molecule type" value="Genomic_DNA"/>
</dbReference>
<dbReference type="InterPro" id="IPR037229">
    <property type="entry name" value="Ribosomal_bL35_sf"/>
</dbReference>
<gene>
    <name evidence="5 8" type="primary">rpmI</name>
    <name evidence="8" type="ORF">GCM10010954_00980</name>
</gene>
<dbReference type="Proteomes" id="UP000660110">
    <property type="component" value="Unassembled WGS sequence"/>
</dbReference>
<keyword evidence="2 5" id="KW-0689">Ribosomal protein</keyword>
<reference evidence="8" key="1">
    <citation type="journal article" date="2014" name="Int. J. Syst. Evol. Microbiol.">
        <title>Complete genome sequence of Corynebacterium casei LMG S-19264T (=DSM 44701T), isolated from a smear-ripened cheese.</title>
        <authorList>
            <consortium name="US DOE Joint Genome Institute (JGI-PGF)"/>
            <person name="Walter F."/>
            <person name="Albersmeier A."/>
            <person name="Kalinowski J."/>
            <person name="Ruckert C."/>
        </authorList>
    </citation>
    <scope>NUCLEOTIDE SEQUENCE</scope>
    <source>
        <strain evidence="8">CGMCC 1.12153</strain>
    </source>
</reference>
<comment type="caution">
    <text evidence="8">The sequence shown here is derived from an EMBL/GenBank/DDBJ whole genome shotgun (WGS) entry which is preliminary data.</text>
</comment>